<dbReference type="InterPro" id="IPR006139">
    <property type="entry name" value="D-isomer_2_OHA_DH_cat_dom"/>
</dbReference>
<dbReference type="STRING" id="1280947.HY30_03350"/>
<dbReference type="AlphaFoldDB" id="A0A062UIE1"/>
<dbReference type="Pfam" id="PF02826">
    <property type="entry name" value="2-Hacid_dh_C"/>
    <property type="match status" value="1"/>
</dbReference>
<evidence type="ECO:0000313" key="6">
    <source>
        <dbReference type="Proteomes" id="UP000027190"/>
    </source>
</evidence>
<evidence type="ECO:0008006" key="7">
    <source>
        <dbReference type="Google" id="ProtNLM"/>
    </source>
</evidence>
<dbReference type="InterPro" id="IPR036291">
    <property type="entry name" value="NAD(P)-bd_dom_sf"/>
</dbReference>
<feature type="domain" description="D-isomer specific 2-hydroxyacid dehydrogenase catalytic" evidence="3">
    <location>
        <begin position="36"/>
        <end position="310"/>
    </location>
</feature>
<evidence type="ECO:0000256" key="1">
    <source>
        <dbReference type="ARBA" id="ARBA00023002"/>
    </source>
</evidence>
<organism evidence="5 6">
    <name type="scientific">Hyphomonas chukchiensis</name>
    <dbReference type="NCBI Taxonomy" id="1280947"/>
    <lineage>
        <taxon>Bacteria</taxon>
        <taxon>Pseudomonadati</taxon>
        <taxon>Pseudomonadota</taxon>
        <taxon>Alphaproteobacteria</taxon>
        <taxon>Hyphomonadales</taxon>
        <taxon>Hyphomonadaceae</taxon>
        <taxon>Hyphomonas</taxon>
    </lineage>
</organism>
<dbReference type="GO" id="GO:0051287">
    <property type="term" value="F:NAD binding"/>
    <property type="evidence" value="ECO:0007669"/>
    <property type="project" value="InterPro"/>
</dbReference>
<evidence type="ECO:0000256" key="2">
    <source>
        <dbReference type="RuleBase" id="RU003719"/>
    </source>
</evidence>
<dbReference type="InterPro" id="IPR050223">
    <property type="entry name" value="D-isomer_2-hydroxyacid_DH"/>
</dbReference>
<reference evidence="5 6" key="1">
    <citation type="journal article" date="2014" name="Antonie Van Leeuwenhoek">
        <title>Hyphomonas beringensis sp. nov. and Hyphomonas chukchiensis sp. nov., isolated from surface seawater of the Bering Sea and Chukchi Sea.</title>
        <authorList>
            <person name="Li C."/>
            <person name="Lai Q."/>
            <person name="Li G."/>
            <person name="Dong C."/>
            <person name="Wang J."/>
            <person name="Liao Y."/>
            <person name="Shao Z."/>
        </authorList>
    </citation>
    <scope>NUCLEOTIDE SEQUENCE [LARGE SCALE GENOMIC DNA]</scope>
    <source>
        <strain evidence="5 6">BH-BN04-4</strain>
    </source>
</reference>
<dbReference type="EMBL" id="AWFG01000019">
    <property type="protein sequence ID" value="KCZ58786.1"/>
    <property type="molecule type" value="Genomic_DNA"/>
</dbReference>
<dbReference type="PANTHER" id="PTHR10996">
    <property type="entry name" value="2-HYDROXYACID DEHYDROGENASE-RELATED"/>
    <property type="match status" value="1"/>
</dbReference>
<comment type="similarity">
    <text evidence="2">Belongs to the D-isomer specific 2-hydroxyacid dehydrogenase family.</text>
</comment>
<sequence>MSKPRILVTCPPMLGLFAEFADDFAAHGLEGVPAKTSQVLSEDELIALLPGFDGWIIGDDPASRRVVTSAKEAGLKAAVKWGVGVDNVDFAAFKDLGLPVENTPGVFGGEVADVALTYTLGLARETYRIDREIREKNAWPKPSGISMTGRTVALVGFGDIGRQTAKRILACGSKVVVYDPFFKPAEGLDVETAQWPDRLDEADFLIFTCPLTPETRGMFNADLLGKLRPGVRVVNVARGPVIQETALLEGLKSGVVHSAALDVFEVEPLPADSPFRAFDQCIFGSHNGSNSADAVRRVSRIAIGKMAGFLGTA</sequence>
<dbReference type="PATRIC" id="fig|1280947.3.peg.1544"/>
<dbReference type="Proteomes" id="UP000027190">
    <property type="component" value="Unassembled WGS sequence"/>
</dbReference>
<comment type="caution">
    <text evidence="5">The sequence shown here is derived from an EMBL/GenBank/DDBJ whole genome shotgun (WGS) entry which is preliminary data.</text>
</comment>
<dbReference type="Gene3D" id="3.40.50.720">
    <property type="entry name" value="NAD(P)-binding Rossmann-like Domain"/>
    <property type="match status" value="2"/>
</dbReference>
<dbReference type="CDD" id="cd12172">
    <property type="entry name" value="PGDH_like_2"/>
    <property type="match status" value="1"/>
</dbReference>
<protein>
    <recommendedName>
        <fullName evidence="7">Phosphoglycerate dehydrogenase</fullName>
    </recommendedName>
</protein>
<dbReference type="SUPFAM" id="SSF52283">
    <property type="entry name" value="Formate/glycerate dehydrogenase catalytic domain-like"/>
    <property type="match status" value="1"/>
</dbReference>
<dbReference type="RefSeq" id="WP_034738734.1">
    <property type="nucleotide sequence ID" value="NZ_AWFG01000019.1"/>
</dbReference>
<name>A0A062UIE1_9PROT</name>
<proteinExistence type="inferred from homology"/>
<gene>
    <name evidence="5" type="ORF">HY30_03350</name>
</gene>
<evidence type="ECO:0000313" key="5">
    <source>
        <dbReference type="EMBL" id="KCZ58786.1"/>
    </source>
</evidence>
<accession>A0A062UIE1</accession>
<dbReference type="OrthoDB" id="7374922at2"/>
<dbReference type="eggNOG" id="COG0111">
    <property type="taxonomic scope" value="Bacteria"/>
</dbReference>
<dbReference type="GO" id="GO:0016618">
    <property type="term" value="F:hydroxypyruvate reductase [NAD(P)H] activity"/>
    <property type="evidence" value="ECO:0007669"/>
    <property type="project" value="TreeGrafter"/>
</dbReference>
<keyword evidence="1 2" id="KW-0560">Oxidoreductase</keyword>
<evidence type="ECO:0000259" key="4">
    <source>
        <dbReference type="Pfam" id="PF02826"/>
    </source>
</evidence>
<dbReference type="SUPFAM" id="SSF51735">
    <property type="entry name" value="NAD(P)-binding Rossmann-fold domains"/>
    <property type="match status" value="1"/>
</dbReference>
<dbReference type="GO" id="GO:0005829">
    <property type="term" value="C:cytosol"/>
    <property type="evidence" value="ECO:0007669"/>
    <property type="project" value="TreeGrafter"/>
</dbReference>
<feature type="domain" description="D-isomer specific 2-hydroxyacid dehydrogenase NAD-binding" evidence="4">
    <location>
        <begin position="117"/>
        <end position="288"/>
    </location>
</feature>
<dbReference type="InterPro" id="IPR006140">
    <property type="entry name" value="D-isomer_DH_NAD-bd"/>
</dbReference>
<dbReference type="PANTHER" id="PTHR10996:SF283">
    <property type="entry name" value="GLYOXYLATE_HYDROXYPYRUVATE REDUCTASE B"/>
    <property type="match status" value="1"/>
</dbReference>
<dbReference type="GO" id="GO:0030267">
    <property type="term" value="F:glyoxylate reductase (NADPH) activity"/>
    <property type="evidence" value="ECO:0007669"/>
    <property type="project" value="TreeGrafter"/>
</dbReference>
<evidence type="ECO:0000259" key="3">
    <source>
        <dbReference type="Pfam" id="PF00389"/>
    </source>
</evidence>
<dbReference type="Pfam" id="PF00389">
    <property type="entry name" value="2-Hacid_dh"/>
    <property type="match status" value="1"/>
</dbReference>
<keyword evidence="6" id="KW-1185">Reference proteome</keyword>